<name>A0A1B6C4H2_9HEMI</name>
<accession>A0A1B6C4H2</accession>
<protein>
    <submittedName>
        <fullName evidence="2">Uncharacterized protein</fullName>
    </submittedName>
</protein>
<dbReference type="EMBL" id="GEDC01028902">
    <property type="protein sequence ID" value="JAS08396.1"/>
    <property type="molecule type" value="Transcribed_RNA"/>
</dbReference>
<organism evidence="2">
    <name type="scientific">Clastoptera arizonana</name>
    <name type="common">Arizona spittle bug</name>
    <dbReference type="NCBI Taxonomy" id="38151"/>
    <lineage>
        <taxon>Eukaryota</taxon>
        <taxon>Metazoa</taxon>
        <taxon>Ecdysozoa</taxon>
        <taxon>Arthropoda</taxon>
        <taxon>Hexapoda</taxon>
        <taxon>Insecta</taxon>
        <taxon>Pterygota</taxon>
        <taxon>Neoptera</taxon>
        <taxon>Paraneoptera</taxon>
        <taxon>Hemiptera</taxon>
        <taxon>Auchenorrhyncha</taxon>
        <taxon>Cercopoidea</taxon>
        <taxon>Clastopteridae</taxon>
        <taxon>Clastoptera</taxon>
    </lineage>
</organism>
<feature type="compositionally biased region" description="Polar residues" evidence="1">
    <location>
        <begin position="8"/>
        <end position="24"/>
    </location>
</feature>
<feature type="non-terminal residue" evidence="2">
    <location>
        <position position="182"/>
    </location>
</feature>
<gene>
    <name evidence="2" type="ORF">g.17879</name>
</gene>
<sequence length="182" mass="21082">MSLEGDQNLESKPNISNTLINSNSEMEEKSLLKPEEETIKDSKDSDENLYITKNNHEKQFLTQKFEKSDLFSMKRFHNSKKSTEVQTFISLDTNISFEMLTKSLEWLIEEDIKSAVKKQNEKKKKVFSKASKKIQTLIGSNKNLDWITCDDEELADSISEMSDEPVTNQTNEKFHNDKYLVG</sequence>
<evidence type="ECO:0000256" key="1">
    <source>
        <dbReference type="SAM" id="MobiDB-lite"/>
    </source>
</evidence>
<reference evidence="2" key="1">
    <citation type="submission" date="2015-12" db="EMBL/GenBank/DDBJ databases">
        <title>De novo transcriptome assembly of four potential Pierce s Disease insect vectors from Arizona vineyards.</title>
        <authorList>
            <person name="Tassone E.E."/>
        </authorList>
    </citation>
    <scope>NUCLEOTIDE SEQUENCE</scope>
</reference>
<dbReference type="AlphaFoldDB" id="A0A1B6C4H2"/>
<feature type="compositionally biased region" description="Basic and acidic residues" evidence="1">
    <location>
        <begin position="26"/>
        <end position="46"/>
    </location>
</feature>
<feature type="region of interest" description="Disordered" evidence="1">
    <location>
        <begin position="1"/>
        <end position="47"/>
    </location>
</feature>
<evidence type="ECO:0000313" key="2">
    <source>
        <dbReference type="EMBL" id="JAS08396.1"/>
    </source>
</evidence>
<proteinExistence type="predicted"/>